<evidence type="ECO:0000256" key="6">
    <source>
        <dbReference type="ARBA" id="ARBA00022840"/>
    </source>
</evidence>
<dbReference type="Pfam" id="PF00772">
    <property type="entry name" value="DnaB"/>
    <property type="match status" value="1"/>
</dbReference>
<keyword evidence="14" id="KW-1185">Reference proteome</keyword>
<evidence type="ECO:0000256" key="8">
    <source>
        <dbReference type="ARBA" id="ARBA00023235"/>
    </source>
</evidence>
<dbReference type="InterPro" id="IPR016136">
    <property type="entry name" value="DNA_helicase_N/primase_C"/>
</dbReference>
<keyword evidence="2" id="KW-0235">DNA replication</keyword>
<dbReference type="Proteomes" id="UP000661435">
    <property type="component" value="Unassembled WGS sequence"/>
</dbReference>
<evidence type="ECO:0000313" key="13">
    <source>
        <dbReference type="EMBL" id="MBC5733967.1"/>
    </source>
</evidence>
<dbReference type="PANTHER" id="PTHR30153">
    <property type="entry name" value="REPLICATIVE DNA HELICASE DNAB"/>
    <property type="match status" value="1"/>
</dbReference>
<dbReference type="SUPFAM" id="SSF52540">
    <property type="entry name" value="P-loop containing nucleoside triphosphate hydrolases"/>
    <property type="match status" value="1"/>
</dbReference>
<dbReference type="GO" id="GO:0005829">
    <property type="term" value="C:cytosol"/>
    <property type="evidence" value="ECO:0007669"/>
    <property type="project" value="TreeGrafter"/>
</dbReference>
<evidence type="ECO:0000256" key="2">
    <source>
        <dbReference type="ARBA" id="ARBA00022705"/>
    </source>
</evidence>
<comment type="caution">
    <text evidence="13">The sequence shown here is derived from an EMBL/GenBank/DDBJ whole genome shotgun (WGS) entry which is preliminary data.</text>
</comment>
<feature type="domain" description="SF4 helicase" evidence="12">
    <location>
        <begin position="158"/>
        <end position="413"/>
    </location>
</feature>
<evidence type="ECO:0000256" key="10">
    <source>
        <dbReference type="ARBA" id="ARBA00048954"/>
    </source>
</evidence>
<dbReference type="EMBL" id="JACOPP010000011">
    <property type="protein sequence ID" value="MBC5733967.1"/>
    <property type="molecule type" value="Genomic_DNA"/>
</dbReference>
<dbReference type="Gene3D" id="1.10.860.10">
    <property type="entry name" value="DNAb Helicase, Chain A"/>
    <property type="match status" value="1"/>
</dbReference>
<evidence type="ECO:0000256" key="4">
    <source>
        <dbReference type="ARBA" id="ARBA00022801"/>
    </source>
</evidence>
<evidence type="ECO:0000313" key="14">
    <source>
        <dbReference type="Proteomes" id="UP000661435"/>
    </source>
</evidence>
<keyword evidence="8" id="KW-0413">Isomerase</keyword>
<keyword evidence="5" id="KW-0347">Helicase</keyword>
<dbReference type="GO" id="GO:0043139">
    <property type="term" value="F:5'-3' DNA helicase activity"/>
    <property type="evidence" value="ECO:0007669"/>
    <property type="project" value="UniProtKB-EC"/>
</dbReference>
<gene>
    <name evidence="13" type="ORF">H8S57_09550</name>
</gene>
<keyword evidence="7" id="KW-0238">DNA-binding</keyword>
<comment type="catalytic activity">
    <reaction evidence="10">
        <text>ATP + H2O = ADP + phosphate + H(+)</text>
        <dbReference type="Rhea" id="RHEA:13065"/>
        <dbReference type="ChEBI" id="CHEBI:15377"/>
        <dbReference type="ChEBI" id="CHEBI:15378"/>
        <dbReference type="ChEBI" id="CHEBI:30616"/>
        <dbReference type="ChEBI" id="CHEBI:43474"/>
        <dbReference type="ChEBI" id="CHEBI:456216"/>
        <dbReference type="EC" id="5.6.2.3"/>
    </reaction>
</comment>
<evidence type="ECO:0000256" key="5">
    <source>
        <dbReference type="ARBA" id="ARBA00022806"/>
    </source>
</evidence>
<evidence type="ECO:0000256" key="9">
    <source>
        <dbReference type="ARBA" id="ARBA00044969"/>
    </source>
</evidence>
<dbReference type="GO" id="GO:0005524">
    <property type="term" value="F:ATP binding"/>
    <property type="evidence" value="ECO:0007669"/>
    <property type="project" value="UniProtKB-KW"/>
</dbReference>
<sequence length="445" mass="49645">MVNGGDVELAQAAVLGAALIDESLVGELTLKVEDRDFATPKCRMVYQALKKLFLAGQPTDPVTVVNQLSGGGEDGWRQYVMWAMDVASTAVNVWEHVRIMREQARLCRLQELGGRLQAAGSLEAAQGYIAKASSELVDRPGVKYVTMEEALQDFFTRHHERHEYYSWPLDKLNDRLFVEGGDMVVLGGYSSAGKTALALTFGWYLAGLGKRVGFFSLETGYKKLHDRLIATTMRMNLAKIKRSELDESDYQALSIASKRLIKPELELIEAAGMTVADIQAFSLSRRYDAIFIDYLQLIPSPQGRSRYDAVTDVSIRLHQMSQTTGIAVFPLSQLSRPDKDRDGRKAPNMASLRESGQIEQDADVIMLLYKEDPDRPDSRRVLKIAKNKEGEVGQIYLTFDGNTQTFRESVYDAPAPKPRSEPEYMQVKLGDPPPEGDPWPQQGAS</sequence>
<feature type="region of interest" description="Disordered" evidence="11">
    <location>
        <begin position="409"/>
        <end position="445"/>
    </location>
</feature>
<comment type="similarity">
    <text evidence="1">Belongs to the helicase family. DnaB subfamily.</text>
</comment>
<dbReference type="InterPro" id="IPR027417">
    <property type="entry name" value="P-loop_NTPase"/>
</dbReference>
<evidence type="ECO:0000256" key="11">
    <source>
        <dbReference type="SAM" id="MobiDB-lite"/>
    </source>
</evidence>
<organism evidence="13 14">
    <name type="scientific">Lawsonibacter hominis</name>
    <dbReference type="NCBI Taxonomy" id="2763053"/>
    <lineage>
        <taxon>Bacteria</taxon>
        <taxon>Bacillati</taxon>
        <taxon>Bacillota</taxon>
        <taxon>Clostridia</taxon>
        <taxon>Eubacteriales</taxon>
        <taxon>Oscillospiraceae</taxon>
        <taxon>Lawsonibacter</taxon>
    </lineage>
</organism>
<dbReference type="EC" id="5.6.2.3" evidence="9"/>
<evidence type="ECO:0000256" key="7">
    <source>
        <dbReference type="ARBA" id="ARBA00023125"/>
    </source>
</evidence>
<reference evidence="13" key="1">
    <citation type="submission" date="2020-08" db="EMBL/GenBank/DDBJ databases">
        <title>Genome public.</title>
        <authorList>
            <person name="Liu C."/>
            <person name="Sun Q."/>
        </authorList>
    </citation>
    <scope>NUCLEOTIDE SEQUENCE</scope>
    <source>
        <strain evidence="13">NSJ-51</strain>
    </source>
</reference>
<evidence type="ECO:0000259" key="12">
    <source>
        <dbReference type="PROSITE" id="PS51199"/>
    </source>
</evidence>
<dbReference type="RefSeq" id="WP_186907852.1">
    <property type="nucleotide sequence ID" value="NZ_JACOPP010000011.1"/>
</dbReference>
<dbReference type="InterPro" id="IPR007693">
    <property type="entry name" value="DNA_helicase_DnaB-like_N"/>
</dbReference>
<evidence type="ECO:0000256" key="1">
    <source>
        <dbReference type="ARBA" id="ARBA00008428"/>
    </source>
</evidence>
<accession>A0A8J6M5P6</accession>
<dbReference type="InterPro" id="IPR036185">
    <property type="entry name" value="DNA_heli_DnaB-like_N_sf"/>
</dbReference>
<keyword evidence="6" id="KW-0067">ATP-binding</keyword>
<dbReference type="GO" id="GO:0006260">
    <property type="term" value="P:DNA replication"/>
    <property type="evidence" value="ECO:0007669"/>
    <property type="project" value="UniProtKB-KW"/>
</dbReference>
<dbReference type="GO" id="GO:0003677">
    <property type="term" value="F:DNA binding"/>
    <property type="evidence" value="ECO:0007669"/>
    <property type="project" value="UniProtKB-KW"/>
</dbReference>
<dbReference type="Gene3D" id="3.40.50.300">
    <property type="entry name" value="P-loop containing nucleotide triphosphate hydrolases"/>
    <property type="match status" value="1"/>
</dbReference>
<keyword evidence="4" id="KW-0378">Hydrolase</keyword>
<proteinExistence type="inferred from homology"/>
<dbReference type="GO" id="GO:0016787">
    <property type="term" value="F:hydrolase activity"/>
    <property type="evidence" value="ECO:0007669"/>
    <property type="project" value="UniProtKB-KW"/>
</dbReference>
<name>A0A8J6M5P6_9FIRM</name>
<dbReference type="Pfam" id="PF03796">
    <property type="entry name" value="DnaB_C"/>
    <property type="match status" value="1"/>
</dbReference>
<dbReference type="PROSITE" id="PS51199">
    <property type="entry name" value="SF4_HELICASE"/>
    <property type="match status" value="1"/>
</dbReference>
<protein>
    <recommendedName>
        <fullName evidence="9">DNA 5'-3' helicase</fullName>
        <ecNumber evidence="9">5.6.2.3</ecNumber>
    </recommendedName>
</protein>
<dbReference type="SUPFAM" id="SSF48024">
    <property type="entry name" value="N-terminal domain of DnaB helicase"/>
    <property type="match status" value="1"/>
</dbReference>
<dbReference type="AlphaFoldDB" id="A0A8J6M5P6"/>
<evidence type="ECO:0000256" key="3">
    <source>
        <dbReference type="ARBA" id="ARBA00022741"/>
    </source>
</evidence>
<dbReference type="InterPro" id="IPR007694">
    <property type="entry name" value="DNA_helicase_DnaB-like_C"/>
</dbReference>
<dbReference type="PANTHER" id="PTHR30153:SF2">
    <property type="entry name" value="REPLICATIVE DNA HELICASE"/>
    <property type="match status" value="1"/>
</dbReference>
<keyword evidence="3" id="KW-0547">Nucleotide-binding</keyword>